<evidence type="ECO:0000256" key="1">
    <source>
        <dbReference type="SAM" id="MobiDB-lite"/>
    </source>
</evidence>
<feature type="compositionally biased region" description="Basic residues" evidence="1">
    <location>
        <begin position="107"/>
        <end position="125"/>
    </location>
</feature>
<keyword evidence="3" id="KW-1185">Reference proteome</keyword>
<dbReference type="EMBL" id="CP026994">
    <property type="protein sequence ID" value="QLH04023.1"/>
    <property type="molecule type" value="Genomic_DNA"/>
</dbReference>
<proteinExistence type="predicted"/>
<feature type="region of interest" description="Disordered" evidence="1">
    <location>
        <begin position="107"/>
        <end position="132"/>
    </location>
</feature>
<gene>
    <name evidence="2" type="ORF">C5F49_00805</name>
</gene>
<reference evidence="2 3" key="1">
    <citation type="submission" date="2018-02" db="EMBL/GenBank/DDBJ databases">
        <title>Complete genome of Nitrosopumilus oxyclinae HCE1.</title>
        <authorList>
            <person name="Qin W."/>
            <person name="Zheng Y."/>
            <person name="Stahl D.A."/>
        </authorList>
    </citation>
    <scope>NUCLEOTIDE SEQUENCE [LARGE SCALE GENOMIC DNA]</scope>
    <source>
        <strain evidence="2 3">HCE1</strain>
    </source>
</reference>
<dbReference type="KEGG" id="nox:C5F49_00805"/>
<accession>A0A7D5RA34</accession>
<evidence type="ECO:0000313" key="2">
    <source>
        <dbReference type="EMBL" id="QLH04023.1"/>
    </source>
</evidence>
<organism evidence="2 3">
    <name type="scientific">Nitrosopumilus oxyclinae</name>
    <dbReference type="NCBI Taxonomy" id="1959104"/>
    <lineage>
        <taxon>Archaea</taxon>
        <taxon>Nitrososphaerota</taxon>
        <taxon>Nitrososphaeria</taxon>
        <taxon>Nitrosopumilales</taxon>
        <taxon>Nitrosopumilaceae</taxon>
        <taxon>Nitrosopumilus</taxon>
    </lineage>
</organism>
<dbReference type="RefSeq" id="WP_179362886.1">
    <property type="nucleotide sequence ID" value="NZ_CP026994.1"/>
</dbReference>
<dbReference type="AlphaFoldDB" id="A0A7D5RA34"/>
<protein>
    <submittedName>
        <fullName evidence="2">Uncharacterized protein</fullName>
    </submittedName>
</protein>
<dbReference type="GeneID" id="56060440"/>
<evidence type="ECO:0000313" key="3">
    <source>
        <dbReference type="Proteomes" id="UP000509441"/>
    </source>
</evidence>
<dbReference type="Proteomes" id="UP000509441">
    <property type="component" value="Chromosome"/>
</dbReference>
<name>A0A7D5RA34_9ARCH</name>
<sequence>MTEWSTLRARFPDDEFNEIERIKEQYGLSYNEIIRSGVKFYVGLTFAKELVADALEEKDIKIGGKNIGEILNSPEYQRNIEQKISKMVKILILEFFEKGMDFKNKTKNIRKERKVGRPKTKKKVGRPKEGLD</sequence>